<name>A0ABS5RNR1_9MYCO</name>
<proteinExistence type="predicted"/>
<protein>
    <recommendedName>
        <fullName evidence="4">Replication protein</fullName>
    </recommendedName>
</protein>
<feature type="compositionally biased region" description="Low complexity" evidence="1">
    <location>
        <begin position="163"/>
        <end position="179"/>
    </location>
</feature>
<reference evidence="2 3" key="1">
    <citation type="submission" date="2021-05" db="EMBL/GenBank/DDBJ databases">
        <title>Mycobacterium acidophilum sp. nov., an extremely acid-tolerant member of the genus Mycobacterium.</title>
        <authorList>
            <person name="Xia J."/>
        </authorList>
    </citation>
    <scope>NUCLEOTIDE SEQUENCE [LARGE SCALE GENOMIC DNA]</scope>
    <source>
        <strain evidence="2 3">M1</strain>
    </source>
</reference>
<evidence type="ECO:0000313" key="2">
    <source>
        <dbReference type="EMBL" id="MBS9535952.1"/>
    </source>
</evidence>
<feature type="region of interest" description="Disordered" evidence="1">
    <location>
        <begin position="80"/>
        <end position="118"/>
    </location>
</feature>
<dbReference type="Proteomes" id="UP001519535">
    <property type="component" value="Unassembled WGS sequence"/>
</dbReference>
<dbReference type="EMBL" id="JAHCLR010000067">
    <property type="protein sequence ID" value="MBS9535952.1"/>
    <property type="molecule type" value="Genomic_DNA"/>
</dbReference>
<evidence type="ECO:0000313" key="3">
    <source>
        <dbReference type="Proteomes" id="UP001519535"/>
    </source>
</evidence>
<evidence type="ECO:0008006" key="4">
    <source>
        <dbReference type="Google" id="ProtNLM"/>
    </source>
</evidence>
<feature type="compositionally biased region" description="Polar residues" evidence="1">
    <location>
        <begin position="104"/>
        <end position="117"/>
    </location>
</feature>
<comment type="caution">
    <text evidence="2">The sequence shown here is derived from an EMBL/GenBank/DDBJ whole genome shotgun (WGS) entry which is preliminary data.</text>
</comment>
<organism evidence="2 3">
    <name type="scientific">Mycolicibacter acidiphilus</name>
    <dbReference type="NCBI Taxonomy" id="2835306"/>
    <lineage>
        <taxon>Bacteria</taxon>
        <taxon>Bacillati</taxon>
        <taxon>Actinomycetota</taxon>
        <taxon>Actinomycetes</taxon>
        <taxon>Mycobacteriales</taxon>
        <taxon>Mycobacteriaceae</taxon>
        <taxon>Mycolicibacter</taxon>
    </lineage>
</organism>
<dbReference type="RefSeq" id="WP_214094801.1">
    <property type="nucleotide sequence ID" value="NZ_JAHCLR010000067.1"/>
</dbReference>
<gene>
    <name evidence="2" type="ORF">KIH27_20420</name>
</gene>
<feature type="region of interest" description="Disordered" evidence="1">
    <location>
        <begin position="163"/>
        <end position="184"/>
    </location>
</feature>
<evidence type="ECO:0000256" key="1">
    <source>
        <dbReference type="SAM" id="MobiDB-lite"/>
    </source>
</evidence>
<sequence length="206" mass="21489">MALQRLAAGLIASCHGLGHGHAGAICDVLTAAGINPDHWSARQITTALNADMATTGYTWPDQITCPAAFLTTRLKRIDWTPPPVNDGGYAAGPDKKQPAPGTAATPSTQHARRQTQQETRHARFAAQAAARAEHAQARARARAALGGPGHTAARTALATALAARRRTTAQPTTPSAETAAPPPPTYVPYCSVNTVTSYIDGTERNG</sequence>
<keyword evidence="3" id="KW-1185">Reference proteome</keyword>
<accession>A0ABS5RNR1</accession>